<protein>
    <submittedName>
        <fullName evidence="1">Uncharacterized protein</fullName>
    </submittedName>
</protein>
<reference evidence="1" key="1">
    <citation type="submission" date="2020-05" db="EMBL/GenBank/DDBJ databases">
        <title>Large-scale comparative analyses of tick genomes elucidate their genetic diversity and vector capacities.</title>
        <authorList>
            <person name="Jia N."/>
            <person name="Wang J."/>
            <person name="Shi W."/>
            <person name="Du L."/>
            <person name="Sun Y."/>
            <person name="Zhan W."/>
            <person name="Jiang J."/>
            <person name="Wang Q."/>
            <person name="Zhang B."/>
            <person name="Ji P."/>
            <person name="Sakyi L.B."/>
            <person name="Cui X."/>
            <person name="Yuan T."/>
            <person name="Jiang B."/>
            <person name="Yang W."/>
            <person name="Lam T.T.-Y."/>
            <person name="Chang Q."/>
            <person name="Ding S."/>
            <person name="Wang X."/>
            <person name="Zhu J."/>
            <person name="Ruan X."/>
            <person name="Zhao L."/>
            <person name="Wei J."/>
            <person name="Que T."/>
            <person name="Du C."/>
            <person name="Cheng J."/>
            <person name="Dai P."/>
            <person name="Han X."/>
            <person name="Huang E."/>
            <person name="Gao Y."/>
            <person name="Liu J."/>
            <person name="Shao H."/>
            <person name="Ye R."/>
            <person name="Li L."/>
            <person name="Wei W."/>
            <person name="Wang X."/>
            <person name="Wang C."/>
            <person name="Yang T."/>
            <person name="Huo Q."/>
            <person name="Li W."/>
            <person name="Guo W."/>
            <person name="Chen H."/>
            <person name="Zhou L."/>
            <person name="Ni X."/>
            <person name="Tian J."/>
            <person name="Zhou Y."/>
            <person name="Sheng Y."/>
            <person name="Liu T."/>
            <person name="Pan Y."/>
            <person name="Xia L."/>
            <person name="Li J."/>
            <person name="Zhao F."/>
            <person name="Cao W."/>
        </authorList>
    </citation>
    <scope>NUCLEOTIDE SEQUENCE</scope>
    <source>
        <strain evidence="1">Hyas-2018</strain>
    </source>
</reference>
<name>A0ACB7RMU0_HYAAI</name>
<evidence type="ECO:0000313" key="1">
    <source>
        <dbReference type="EMBL" id="KAH6922222.1"/>
    </source>
</evidence>
<sequence>MFACSLSNELAQKRRKGLAGIFGPGAYPGFYGITSLNLLGGRFNHIFGRFPPPPMLGAAERRGTLSPYPLDIRTTSDPVTGHPMVQVVYGGVVRERIVPVPVPVPQDVPVPIPQPIPQPYPVQRPIPQPVPVPVPHPVPIHTNTEVQKTDVVAATPGGPVLLDRQVTGIRPSQPSVVGSSSS</sequence>
<comment type="caution">
    <text evidence="1">The sequence shown here is derived from an EMBL/GenBank/DDBJ whole genome shotgun (WGS) entry which is preliminary data.</text>
</comment>
<dbReference type="Proteomes" id="UP000821845">
    <property type="component" value="Chromosome 9"/>
</dbReference>
<proteinExistence type="predicted"/>
<gene>
    <name evidence="1" type="ORF">HPB50_010959</name>
</gene>
<keyword evidence="2" id="KW-1185">Reference proteome</keyword>
<organism evidence="1 2">
    <name type="scientific">Hyalomma asiaticum</name>
    <name type="common">Tick</name>
    <dbReference type="NCBI Taxonomy" id="266040"/>
    <lineage>
        <taxon>Eukaryota</taxon>
        <taxon>Metazoa</taxon>
        <taxon>Ecdysozoa</taxon>
        <taxon>Arthropoda</taxon>
        <taxon>Chelicerata</taxon>
        <taxon>Arachnida</taxon>
        <taxon>Acari</taxon>
        <taxon>Parasitiformes</taxon>
        <taxon>Ixodida</taxon>
        <taxon>Ixodoidea</taxon>
        <taxon>Ixodidae</taxon>
        <taxon>Hyalomminae</taxon>
        <taxon>Hyalomma</taxon>
    </lineage>
</organism>
<evidence type="ECO:0000313" key="2">
    <source>
        <dbReference type="Proteomes" id="UP000821845"/>
    </source>
</evidence>
<dbReference type="EMBL" id="CM023489">
    <property type="protein sequence ID" value="KAH6922222.1"/>
    <property type="molecule type" value="Genomic_DNA"/>
</dbReference>
<accession>A0ACB7RMU0</accession>